<dbReference type="Proteomes" id="UP000823900">
    <property type="component" value="Unassembled WGS sequence"/>
</dbReference>
<gene>
    <name evidence="1" type="ORF">IAA07_13135</name>
</gene>
<evidence type="ECO:0000313" key="2">
    <source>
        <dbReference type="Proteomes" id="UP000823900"/>
    </source>
</evidence>
<name>A0A9D2HLQ6_9FIRM</name>
<dbReference type="EMBL" id="DWZA01000107">
    <property type="protein sequence ID" value="HJA72493.1"/>
    <property type="molecule type" value="Genomic_DNA"/>
</dbReference>
<sequence>MDIVFNDISVQYPFRDKYDAVEKIKESIKILASLRKQDSSFKLSSQEKITGTEIAPGYYFEQLFSEKEGLLSHNYKTAIKTYFLNFNMRTFKNGKFVIDQKESVQCGYAFEEGKLLFSLRTREEFSKEVIKGKYTNDNMNYSEAKIDNIAEEDHLDIHWKKLGKRIYNPSPKHKVDYGWGSDMDLNDQEAQIVLDKAVVAENSEKHLIAKYKGTYYSFRCHWKNEYHGYQDNSMPEHLKRKLQDIYLNQ</sequence>
<protein>
    <submittedName>
        <fullName evidence="1">Uncharacterized protein</fullName>
    </submittedName>
</protein>
<reference evidence="1" key="2">
    <citation type="submission" date="2021-04" db="EMBL/GenBank/DDBJ databases">
        <authorList>
            <person name="Gilroy R."/>
        </authorList>
    </citation>
    <scope>NUCLEOTIDE SEQUENCE</scope>
    <source>
        <strain evidence="1">CHK178-16964</strain>
    </source>
</reference>
<reference evidence="1" key="1">
    <citation type="journal article" date="2021" name="PeerJ">
        <title>Extensive microbial diversity within the chicken gut microbiome revealed by metagenomics and culture.</title>
        <authorList>
            <person name="Gilroy R."/>
            <person name="Ravi A."/>
            <person name="Getino M."/>
            <person name="Pursley I."/>
            <person name="Horton D.L."/>
            <person name="Alikhan N.F."/>
            <person name="Baker D."/>
            <person name="Gharbi K."/>
            <person name="Hall N."/>
            <person name="Watson M."/>
            <person name="Adriaenssens E.M."/>
            <person name="Foster-Nyarko E."/>
            <person name="Jarju S."/>
            <person name="Secka A."/>
            <person name="Antonio M."/>
            <person name="Oren A."/>
            <person name="Chaudhuri R.R."/>
            <person name="La Ragione R."/>
            <person name="Hildebrand F."/>
            <person name="Pallen M.J."/>
        </authorList>
    </citation>
    <scope>NUCLEOTIDE SEQUENCE</scope>
    <source>
        <strain evidence="1">CHK178-16964</strain>
    </source>
</reference>
<evidence type="ECO:0000313" key="1">
    <source>
        <dbReference type="EMBL" id="HJA72493.1"/>
    </source>
</evidence>
<organism evidence="1 2">
    <name type="scientific">Candidatus Lachnoclostridium stercoravium</name>
    <dbReference type="NCBI Taxonomy" id="2838633"/>
    <lineage>
        <taxon>Bacteria</taxon>
        <taxon>Bacillati</taxon>
        <taxon>Bacillota</taxon>
        <taxon>Clostridia</taxon>
        <taxon>Lachnospirales</taxon>
        <taxon>Lachnospiraceae</taxon>
    </lineage>
</organism>
<comment type="caution">
    <text evidence="1">The sequence shown here is derived from an EMBL/GenBank/DDBJ whole genome shotgun (WGS) entry which is preliminary data.</text>
</comment>
<dbReference type="AlphaFoldDB" id="A0A9D2HLQ6"/>
<accession>A0A9D2HLQ6</accession>
<proteinExistence type="predicted"/>